<organism evidence="1 2">
    <name type="scientific">Polaromonas vacuolata</name>
    <dbReference type="NCBI Taxonomy" id="37448"/>
    <lineage>
        <taxon>Bacteria</taxon>
        <taxon>Pseudomonadati</taxon>
        <taxon>Pseudomonadota</taxon>
        <taxon>Betaproteobacteria</taxon>
        <taxon>Burkholderiales</taxon>
        <taxon>Comamonadaceae</taxon>
        <taxon>Polaromonas</taxon>
    </lineage>
</organism>
<accession>A0A6H2H649</accession>
<dbReference type="AlphaFoldDB" id="A0A6H2H649"/>
<dbReference type="Proteomes" id="UP000502041">
    <property type="component" value="Chromosome"/>
</dbReference>
<dbReference type="EMBL" id="CP051461">
    <property type="protein sequence ID" value="QJC55352.1"/>
    <property type="molecule type" value="Genomic_DNA"/>
</dbReference>
<protein>
    <submittedName>
        <fullName evidence="1">Uncharacterized protein</fullName>
    </submittedName>
</protein>
<reference evidence="1 2" key="1">
    <citation type="submission" date="2020-04" db="EMBL/GenBank/DDBJ databases">
        <title>Complete genome of a Psychrophilic, Marine, Gas Vacuolate Bacterium Polaromonas vacuolata KCTC 22033T.</title>
        <authorList>
            <person name="Hwang K."/>
            <person name="Kim K.M."/>
        </authorList>
    </citation>
    <scope>NUCLEOTIDE SEQUENCE [LARGE SCALE GENOMIC DNA]</scope>
    <source>
        <strain evidence="1 2">KCTC 22033</strain>
    </source>
</reference>
<name>A0A6H2H649_9BURK</name>
<keyword evidence="2" id="KW-1185">Reference proteome</keyword>
<sequence length="319" mass="34849">MNPVNLHIATAPTTQSNSPVITPITPIAPVLSPMLSPVMQPVISPVISLAPENPRSNELLATSRHSTPALSSHTAIALSPQTPRLHNVEILDSKNSSASSASSASSKPTFNAIPKEFFPLMASFCGDQFQSLNRVWISSRDNKSIDNRIPKSMLMTMVSLNAMVLSTLPMGMRDLNICKAALKQNGLAWPHIPRKFREEAHTSLGADLAMIAVKSNGLALGKIKPQFHTPALRDAAVANNIMAIAYVPENKRTEKMYQLALAQVMGNSQLIAFLQPHMRTAEMYELAVKEGNCPLKYIPPEILSKTMFMNRGFKSEVQL</sequence>
<evidence type="ECO:0000313" key="2">
    <source>
        <dbReference type="Proteomes" id="UP000502041"/>
    </source>
</evidence>
<proteinExistence type="predicted"/>
<gene>
    <name evidence="1" type="ORF">HC248_00630</name>
</gene>
<dbReference type="KEGG" id="pvac:HC248_00630"/>
<evidence type="ECO:0000313" key="1">
    <source>
        <dbReference type="EMBL" id="QJC55352.1"/>
    </source>
</evidence>